<accession>A0ABT9NRB6</accession>
<reference evidence="6 7" key="1">
    <citation type="submission" date="2023-07" db="EMBL/GenBank/DDBJ databases">
        <title>Sequencing the genomes of 1000 actinobacteria strains.</title>
        <authorList>
            <person name="Klenk H.-P."/>
        </authorList>
    </citation>
    <scope>NUCLEOTIDE SEQUENCE [LARGE SCALE GENOMIC DNA]</scope>
    <source>
        <strain evidence="6 7">GD13</strain>
    </source>
</reference>
<proteinExistence type="inferred from homology"/>
<dbReference type="PANTHER" id="PTHR33798">
    <property type="entry name" value="FLAVOPROTEIN OXYGENASE"/>
    <property type="match status" value="1"/>
</dbReference>
<evidence type="ECO:0000259" key="5">
    <source>
        <dbReference type="SMART" id="SM00903"/>
    </source>
</evidence>
<feature type="domain" description="Flavin reductase like" evidence="5">
    <location>
        <begin position="24"/>
        <end position="179"/>
    </location>
</feature>
<dbReference type="PANTHER" id="PTHR33798:SF5">
    <property type="entry name" value="FLAVIN REDUCTASE LIKE DOMAIN-CONTAINING PROTEIN"/>
    <property type="match status" value="1"/>
</dbReference>
<gene>
    <name evidence="6" type="ORF">J2S59_002777</name>
</gene>
<keyword evidence="7" id="KW-1185">Reference proteome</keyword>
<dbReference type="EMBL" id="JAUSQM010000001">
    <property type="protein sequence ID" value="MDP9822968.1"/>
    <property type="molecule type" value="Genomic_DNA"/>
</dbReference>
<comment type="caution">
    <text evidence="6">The sequence shown here is derived from an EMBL/GenBank/DDBJ whole genome shotgun (WGS) entry which is preliminary data.</text>
</comment>
<dbReference type="Proteomes" id="UP001240447">
    <property type="component" value="Unassembled WGS sequence"/>
</dbReference>
<comment type="cofactor">
    <cofactor evidence="1">
        <name>FMN</name>
        <dbReference type="ChEBI" id="CHEBI:58210"/>
    </cofactor>
</comment>
<comment type="similarity">
    <text evidence="4">Belongs to the flavoredoxin family.</text>
</comment>
<evidence type="ECO:0000256" key="3">
    <source>
        <dbReference type="ARBA" id="ARBA00022643"/>
    </source>
</evidence>
<dbReference type="SMART" id="SM00903">
    <property type="entry name" value="Flavin_Reduct"/>
    <property type="match status" value="1"/>
</dbReference>
<evidence type="ECO:0000256" key="2">
    <source>
        <dbReference type="ARBA" id="ARBA00022630"/>
    </source>
</evidence>
<keyword evidence="2" id="KW-0285">Flavoprotein</keyword>
<dbReference type="Gene3D" id="2.30.110.10">
    <property type="entry name" value="Electron Transport, Fmn-binding Protein, Chain A"/>
    <property type="match status" value="1"/>
</dbReference>
<evidence type="ECO:0000313" key="6">
    <source>
        <dbReference type="EMBL" id="MDP9822968.1"/>
    </source>
</evidence>
<dbReference type="InterPro" id="IPR002563">
    <property type="entry name" value="Flavin_Rdtase-like_dom"/>
</dbReference>
<keyword evidence="3" id="KW-0288">FMN</keyword>
<organism evidence="6 7">
    <name type="scientific">Nocardioides massiliensis</name>
    <dbReference type="NCBI Taxonomy" id="1325935"/>
    <lineage>
        <taxon>Bacteria</taxon>
        <taxon>Bacillati</taxon>
        <taxon>Actinomycetota</taxon>
        <taxon>Actinomycetes</taxon>
        <taxon>Propionibacteriales</taxon>
        <taxon>Nocardioidaceae</taxon>
        <taxon>Nocardioides</taxon>
    </lineage>
</organism>
<name>A0ABT9NRB6_9ACTN</name>
<dbReference type="SUPFAM" id="SSF50475">
    <property type="entry name" value="FMN-binding split barrel"/>
    <property type="match status" value="1"/>
</dbReference>
<evidence type="ECO:0000256" key="1">
    <source>
        <dbReference type="ARBA" id="ARBA00001917"/>
    </source>
</evidence>
<evidence type="ECO:0000313" key="7">
    <source>
        <dbReference type="Proteomes" id="UP001240447"/>
    </source>
</evidence>
<dbReference type="InterPro" id="IPR012349">
    <property type="entry name" value="Split_barrel_FMN-bd"/>
</dbReference>
<protein>
    <submittedName>
        <fullName evidence="6">Flavin reductase (DIM6/NTAB) family NADH-FMN oxidoreductase RutF</fullName>
    </submittedName>
</protein>
<dbReference type="Pfam" id="PF01613">
    <property type="entry name" value="Flavin_Reduct"/>
    <property type="match status" value="1"/>
</dbReference>
<evidence type="ECO:0000256" key="4">
    <source>
        <dbReference type="ARBA" id="ARBA00038054"/>
    </source>
</evidence>
<sequence length="205" mass="21882">MPTDSWSTLDPDDEGVNGYRWLNSVVVPRPIAWISTLSADGVPNLAPHSFFTVACANPAMIAFASVTRKDTLSNIEATGELVVNLASEPDLAAINATSARFPADVDEAAALDIAMTPSVRVAPQRVASAPVALECRLHSTQELGDTTLVVARVVLIGARDDTLGPHGYPLIERLRPLSRLGGDEWGLPPSVVAITRPQRPEDITR</sequence>
<dbReference type="RefSeq" id="WP_068124883.1">
    <property type="nucleotide sequence ID" value="NZ_CCXJ01000779.2"/>
</dbReference>